<name>A0A350NZN6_9ALTE</name>
<keyword evidence="2" id="KW-0472">Membrane</keyword>
<dbReference type="Gene3D" id="2.60.120.200">
    <property type="match status" value="1"/>
</dbReference>
<feature type="transmembrane region" description="Helical" evidence="2">
    <location>
        <begin position="16"/>
        <end position="37"/>
    </location>
</feature>
<dbReference type="Proteomes" id="UP000264779">
    <property type="component" value="Unassembled WGS sequence"/>
</dbReference>
<feature type="region of interest" description="Disordered" evidence="1">
    <location>
        <begin position="39"/>
        <end position="67"/>
    </location>
</feature>
<dbReference type="STRING" id="589873.EP12_06385"/>
<dbReference type="EMBL" id="DNAN01000071">
    <property type="protein sequence ID" value="HAW74503.1"/>
    <property type="molecule type" value="Genomic_DNA"/>
</dbReference>
<proteinExistence type="predicted"/>
<feature type="region of interest" description="Disordered" evidence="1">
    <location>
        <begin position="219"/>
        <end position="243"/>
    </location>
</feature>
<evidence type="ECO:0000256" key="2">
    <source>
        <dbReference type="SAM" id="Phobius"/>
    </source>
</evidence>
<dbReference type="EMBL" id="DONK01000099">
    <property type="protein sequence ID" value="HBU50930.1"/>
    <property type="molecule type" value="Genomic_DNA"/>
</dbReference>
<feature type="compositionally biased region" description="Low complexity" evidence="1">
    <location>
        <begin position="39"/>
        <end position="56"/>
    </location>
</feature>
<dbReference type="AlphaFoldDB" id="A0A350NZN6"/>
<organism evidence="3 5">
    <name type="scientific">Alteromonas australica</name>
    <dbReference type="NCBI Taxonomy" id="589873"/>
    <lineage>
        <taxon>Bacteria</taxon>
        <taxon>Pseudomonadati</taxon>
        <taxon>Pseudomonadota</taxon>
        <taxon>Gammaproteobacteria</taxon>
        <taxon>Alteromonadales</taxon>
        <taxon>Alteromonadaceae</taxon>
        <taxon>Alteromonas/Salinimonas group</taxon>
        <taxon>Alteromonas</taxon>
    </lineage>
</organism>
<reference evidence="5 6" key="1">
    <citation type="journal article" date="2018" name="Nat. Biotechnol.">
        <title>A standardized bacterial taxonomy based on genome phylogeny substantially revises the tree of life.</title>
        <authorList>
            <person name="Parks D.H."/>
            <person name="Chuvochina M."/>
            <person name="Waite D.W."/>
            <person name="Rinke C."/>
            <person name="Skarshewski A."/>
            <person name="Chaumeil P.A."/>
            <person name="Hugenholtz P."/>
        </authorList>
    </citation>
    <scope>NUCLEOTIDE SEQUENCE [LARGE SCALE GENOMIC DNA]</scope>
    <source>
        <strain evidence="4">UBA11621</strain>
        <strain evidence="3">UBA11978</strain>
    </source>
</reference>
<comment type="caution">
    <text evidence="3">The sequence shown here is derived from an EMBL/GenBank/DDBJ whole genome shotgun (WGS) entry which is preliminary data.</text>
</comment>
<evidence type="ECO:0000313" key="5">
    <source>
        <dbReference type="Proteomes" id="UP000263517"/>
    </source>
</evidence>
<evidence type="ECO:0000313" key="6">
    <source>
        <dbReference type="Proteomes" id="UP000264779"/>
    </source>
</evidence>
<feature type="compositionally biased region" description="Basic and acidic residues" evidence="1">
    <location>
        <begin position="219"/>
        <end position="229"/>
    </location>
</feature>
<gene>
    <name evidence="3" type="ORF">DCW74_02070</name>
    <name evidence="4" type="ORF">DEB45_06705</name>
</gene>
<accession>A0A350NZN6</accession>
<feature type="compositionally biased region" description="Polar residues" evidence="1">
    <location>
        <begin position="230"/>
        <end position="239"/>
    </location>
</feature>
<dbReference type="RefSeq" id="WP_272965165.1">
    <property type="nucleotide sequence ID" value="NZ_CALBIY010000092.1"/>
</dbReference>
<keyword evidence="2" id="KW-1133">Transmembrane helix</keyword>
<protein>
    <submittedName>
        <fullName evidence="3">Uncharacterized protein</fullName>
    </submittedName>
</protein>
<evidence type="ECO:0000313" key="3">
    <source>
        <dbReference type="EMBL" id="HAW74503.1"/>
    </source>
</evidence>
<sequence>MKKPARKNAFDNEYKVVIYFIAVALLMLCIKGCGGGGSTSTANTGPVSDDSTSEETTPPPTDNSAETGFTSLSEVTLSADGPGTPDNTYERIEAVFAEGSIEAPDLFEGDHTDTPHIVEDTDDIVGDHFVFLAHRDLDFNKGVQSDRQRNEIKSYDKSDNKVLGFKDETMQFEWYFHVSSEMSLTSKFSHFFQLKARNDSEDDSNGNDDQPVITLSAVEKDSSGKELQVRHSTGNNPDGTRTDDVYLVKTNWSDIADEWVHVFVQSTFSEEGTFKMVLTRLRDDAVIIDVDESNIDMWRGVSEEDFIRPKWGIYRSTAEIEKLRADEEQVRFADFVVRKGTPD</sequence>
<keyword evidence="2" id="KW-0812">Transmembrane</keyword>
<dbReference type="Proteomes" id="UP000263517">
    <property type="component" value="Unassembled WGS sequence"/>
</dbReference>
<evidence type="ECO:0000313" key="4">
    <source>
        <dbReference type="EMBL" id="HBU50930.1"/>
    </source>
</evidence>
<evidence type="ECO:0000256" key="1">
    <source>
        <dbReference type="SAM" id="MobiDB-lite"/>
    </source>
</evidence>